<dbReference type="OrthoDB" id="692704at2759"/>
<keyword evidence="3" id="KW-1185">Reference proteome</keyword>
<sequence>MWCGHMPAALALDDHNWMFPVAFRFFDGESKENWIWFMQQLRKAIGLMQHLAICTDACKGLESSVKHVLPEAKWREYFRHLMDNLKKFYTGDVYGKNMWPAARAYSPHKFKYFFDKVLAASPQIQKWLDEHHPFLWARSKFSADIKCDYINNNLAECWNAWIKEHKDLPLHCMADAIREKIMILFAKRRKISTALPQGILPAVIHQ</sequence>
<comment type="caution">
    <text evidence="2">The sequence shown here is derived from an EMBL/GenBank/DDBJ whole genome shotgun (WGS) entry which is preliminary data.</text>
</comment>
<evidence type="ECO:0000313" key="3">
    <source>
        <dbReference type="Proteomes" id="UP000275267"/>
    </source>
</evidence>
<dbReference type="InterPro" id="IPR018289">
    <property type="entry name" value="MULE_transposase_dom"/>
</dbReference>
<name>A0A3L6S3C3_PANMI</name>
<gene>
    <name evidence="2" type="ORF">C2845_PM09G02920</name>
</gene>
<reference evidence="3" key="1">
    <citation type="journal article" date="2019" name="Nat. Commun.">
        <title>The genome of broomcorn millet.</title>
        <authorList>
            <person name="Zou C."/>
            <person name="Miki D."/>
            <person name="Li D."/>
            <person name="Tang Q."/>
            <person name="Xiao L."/>
            <person name="Rajput S."/>
            <person name="Deng P."/>
            <person name="Jia W."/>
            <person name="Huang R."/>
            <person name="Zhang M."/>
            <person name="Sun Y."/>
            <person name="Hu J."/>
            <person name="Fu X."/>
            <person name="Schnable P.S."/>
            <person name="Li F."/>
            <person name="Zhang H."/>
            <person name="Feng B."/>
            <person name="Zhu X."/>
            <person name="Liu R."/>
            <person name="Schnable J.C."/>
            <person name="Zhu J.-K."/>
            <person name="Zhang H."/>
        </authorList>
    </citation>
    <scope>NUCLEOTIDE SEQUENCE [LARGE SCALE GENOMIC DNA]</scope>
</reference>
<accession>A0A3L6S3C3</accession>
<dbReference type="Proteomes" id="UP000275267">
    <property type="component" value="Unassembled WGS sequence"/>
</dbReference>
<dbReference type="STRING" id="4540.A0A3L6S3C3"/>
<evidence type="ECO:0000313" key="2">
    <source>
        <dbReference type="EMBL" id="RLN13435.1"/>
    </source>
</evidence>
<organism evidence="2 3">
    <name type="scientific">Panicum miliaceum</name>
    <name type="common">Proso millet</name>
    <name type="synonym">Broomcorn millet</name>
    <dbReference type="NCBI Taxonomy" id="4540"/>
    <lineage>
        <taxon>Eukaryota</taxon>
        <taxon>Viridiplantae</taxon>
        <taxon>Streptophyta</taxon>
        <taxon>Embryophyta</taxon>
        <taxon>Tracheophyta</taxon>
        <taxon>Spermatophyta</taxon>
        <taxon>Magnoliopsida</taxon>
        <taxon>Liliopsida</taxon>
        <taxon>Poales</taxon>
        <taxon>Poaceae</taxon>
        <taxon>PACMAD clade</taxon>
        <taxon>Panicoideae</taxon>
        <taxon>Panicodae</taxon>
        <taxon>Paniceae</taxon>
        <taxon>Panicinae</taxon>
        <taxon>Panicum</taxon>
        <taxon>Panicum sect. Panicum</taxon>
    </lineage>
</organism>
<protein>
    <recommendedName>
        <fullName evidence="1">MULE transposase domain-containing protein</fullName>
    </recommendedName>
</protein>
<dbReference type="EMBL" id="PQIB02000006">
    <property type="protein sequence ID" value="RLN13435.1"/>
    <property type="molecule type" value="Genomic_DNA"/>
</dbReference>
<feature type="domain" description="MULE transposase" evidence="1">
    <location>
        <begin position="6"/>
        <end position="84"/>
    </location>
</feature>
<proteinExistence type="predicted"/>
<dbReference type="Pfam" id="PF10551">
    <property type="entry name" value="MULE"/>
    <property type="match status" value="1"/>
</dbReference>
<dbReference type="AlphaFoldDB" id="A0A3L6S3C3"/>
<evidence type="ECO:0000259" key="1">
    <source>
        <dbReference type="Pfam" id="PF10551"/>
    </source>
</evidence>
<dbReference type="PANTHER" id="PTHR31973:SF195">
    <property type="entry name" value="MUDR FAMILY TRANSPOSASE"/>
    <property type="match status" value="1"/>
</dbReference>
<dbReference type="PANTHER" id="PTHR31973">
    <property type="entry name" value="POLYPROTEIN, PUTATIVE-RELATED"/>
    <property type="match status" value="1"/>
</dbReference>